<feature type="compositionally biased region" description="Polar residues" evidence="1">
    <location>
        <begin position="81"/>
        <end position="107"/>
    </location>
</feature>
<feature type="compositionally biased region" description="Polar residues" evidence="1">
    <location>
        <begin position="239"/>
        <end position="251"/>
    </location>
</feature>
<name>A0ABR1RDE3_9PEZI</name>
<evidence type="ECO:0000313" key="3">
    <source>
        <dbReference type="Proteomes" id="UP001396898"/>
    </source>
</evidence>
<keyword evidence="3" id="KW-1185">Reference proteome</keyword>
<sequence length="603" mass="67583">MHPAPSLVEAFPKSEDPRAPPPPPPPPSQQQQQQHQSQSQSQQQDQHQGQMQTEDHSVQRQHQQQPPLPHHQPENHMPASPDQSPQPTRKDTASSTSTNVTDATAMTNASSDTNATIYSVESSQSIFSVKDGAEISNSRRASRRRTGPLSAQQREKAALIRKLGACQDCRRRRVACHPNHHNMTWEDAMRKYRSHSPMQELVPLAGRPISPASSNVAMRHPYTQDPQDMDVDSTPTPPAHQTTPNRATLSDSRIRTPLPSGPRLDKAMTMPSLAAGPPSYTALPNIDSIKSELERTASRILSGPHRGRYSMIMVLLICWQDDMDSNVAATVDELAEVLDKMYHYTIEVIRIPPSSSDGCKNSSRWLSRTINDFIDHSDTRDVLKVVYYNGGSFLDENREMILASVEDMERASSIRWNGLQQTLEEACSDTLVLIDAPFYPSFKMVRQKGVLEIIAASTSQEQYNLIGRNSFTRALTEQLHSRLNQRPLDALSAAEFHSKLLALYPRIVHERHHGLDAVTRTPSPLHLQMSGNWRLPSITLAPLQFTQPKPPLFSPETSGGPQLNLSIRLTDESLNIESWANWLRMLPEGIKDVKVEGPYHTFR</sequence>
<proteinExistence type="predicted"/>
<comment type="caution">
    <text evidence="2">The sequence shown here is derived from an EMBL/GenBank/DDBJ whole genome shotgun (WGS) entry which is preliminary data.</text>
</comment>
<evidence type="ECO:0000313" key="2">
    <source>
        <dbReference type="EMBL" id="KAK8008495.1"/>
    </source>
</evidence>
<evidence type="ECO:0000256" key="1">
    <source>
        <dbReference type="SAM" id="MobiDB-lite"/>
    </source>
</evidence>
<dbReference type="EMBL" id="JAQQWI010000016">
    <property type="protein sequence ID" value="KAK8008495.1"/>
    <property type="molecule type" value="Genomic_DNA"/>
</dbReference>
<dbReference type="Proteomes" id="UP001396898">
    <property type="component" value="Unassembled WGS sequence"/>
</dbReference>
<feature type="region of interest" description="Disordered" evidence="1">
    <location>
        <begin position="205"/>
        <end position="269"/>
    </location>
</feature>
<feature type="region of interest" description="Disordered" evidence="1">
    <location>
        <begin position="133"/>
        <end position="153"/>
    </location>
</feature>
<feature type="compositionally biased region" description="Low complexity" evidence="1">
    <location>
        <begin position="29"/>
        <end position="52"/>
    </location>
</feature>
<organism evidence="2 3">
    <name type="scientific">Apiospora marii</name>
    <dbReference type="NCBI Taxonomy" id="335849"/>
    <lineage>
        <taxon>Eukaryota</taxon>
        <taxon>Fungi</taxon>
        <taxon>Dikarya</taxon>
        <taxon>Ascomycota</taxon>
        <taxon>Pezizomycotina</taxon>
        <taxon>Sordariomycetes</taxon>
        <taxon>Xylariomycetidae</taxon>
        <taxon>Amphisphaeriales</taxon>
        <taxon>Apiosporaceae</taxon>
        <taxon>Apiospora</taxon>
    </lineage>
</organism>
<accession>A0ABR1RDE3</accession>
<protein>
    <submittedName>
        <fullName evidence="2">Uncharacterized protein</fullName>
    </submittedName>
</protein>
<gene>
    <name evidence="2" type="ORF">PG991_011046</name>
</gene>
<feature type="compositionally biased region" description="Pro residues" evidence="1">
    <location>
        <begin position="19"/>
        <end position="28"/>
    </location>
</feature>
<reference evidence="2 3" key="1">
    <citation type="submission" date="2023-01" db="EMBL/GenBank/DDBJ databases">
        <title>Analysis of 21 Apiospora genomes using comparative genomics revels a genus with tremendous synthesis potential of carbohydrate active enzymes and secondary metabolites.</title>
        <authorList>
            <person name="Sorensen T."/>
        </authorList>
    </citation>
    <scope>NUCLEOTIDE SEQUENCE [LARGE SCALE GENOMIC DNA]</scope>
    <source>
        <strain evidence="2 3">CBS 20057</strain>
    </source>
</reference>
<feature type="region of interest" description="Disordered" evidence="1">
    <location>
        <begin position="1"/>
        <end position="107"/>
    </location>
</feature>